<dbReference type="AlphaFoldDB" id="A8GPQ4"/>
<dbReference type="KEGG" id="rak:A1C_05720"/>
<evidence type="ECO:0000313" key="1">
    <source>
        <dbReference type="EMBL" id="ABV75379.1"/>
    </source>
</evidence>
<reference evidence="1" key="1">
    <citation type="submission" date="2007-09" db="EMBL/GenBank/DDBJ databases">
        <title>Complete Genome Sequence of Rickettsia akari.</title>
        <authorList>
            <person name="Madan A."/>
            <person name="Fahey J."/>
            <person name="Helton E."/>
            <person name="Ketteman M."/>
            <person name="Madan A."/>
            <person name="Rodrigues S."/>
            <person name="Sanchez A."/>
            <person name="Whiting M."/>
            <person name="Dasch G."/>
            <person name="Eremeeva M."/>
        </authorList>
    </citation>
    <scope>NUCLEOTIDE SEQUENCE</scope>
    <source>
        <strain evidence="1">Hartford</strain>
    </source>
</reference>
<dbReference type="Proteomes" id="UP000006830">
    <property type="component" value="Chromosome"/>
</dbReference>
<accession>A8GPQ4</accession>
<proteinExistence type="predicted"/>
<organism evidence="1 2">
    <name type="scientific">Rickettsia akari (strain Hartford)</name>
    <dbReference type="NCBI Taxonomy" id="293614"/>
    <lineage>
        <taxon>Bacteria</taxon>
        <taxon>Pseudomonadati</taxon>
        <taxon>Pseudomonadota</taxon>
        <taxon>Alphaproteobacteria</taxon>
        <taxon>Rickettsiales</taxon>
        <taxon>Rickettsiaceae</taxon>
        <taxon>Rickettsieae</taxon>
        <taxon>Rickettsia</taxon>
        <taxon>spotted fever group</taxon>
    </lineage>
</organism>
<dbReference type="RefSeq" id="WP_012150008.1">
    <property type="nucleotide sequence ID" value="NC_009881.1"/>
</dbReference>
<evidence type="ECO:0000313" key="2">
    <source>
        <dbReference type="Proteomes" id="UP000006830"/>
    </source>
</evidence>
<gene>
    <name evidence="1" type="ordered locus">A1C_05720</name>
</gene>
<name>A8GPQ4_RICAH</name>
<dbReference type="HOGENOM" id="CLU_3410080_0_0_5"/>
<sequence length="29" mass="3437">MAEVTLLNPYNPKNFWTDKLSILNRKDKS</sequence>
<dbReference type="EMBL" id="CP000847">
    <property type="protein sequence ID" value="ABV75379.1"/>
    <property type="molecule type" value="Genomic_DNA"/>
</dbReference>
<protein>
    <submittedName>
        <fullName evidence="1">Uncharacterized protein</fullName>
    </submittedName>
</protein>
<keyword evidence="2" id="KW-1185">Reference proteome</keyword>